<evidence type="ECO:0000256" key="1">
    <source>
        <dbReference type="ARBA" id="ARBA00000971"/>
    </source>
</evidence>
<dbReference type="InterPro" id="IPR046357">
    <property type="entry name" value="PPIase_dom_sf"/>
</dbReference>
<keyword evidence="8" id="KW-0472">Membrane</keyword>
<evidence type="ECO:0000256" key="6">
    <source>
        <dbReference type="PROSITE-ProRule" id="PRU00277"/>
    </source>
</evidence>
<dbReference type="EMBL" id="FULE01000052">
    <property type="protein sequence ID" value="SJN59705.1"/>
    <property type="molecule type" value="Genomic_DNA"/>
</dbReference>
<gene>
    <name evidence="10" type="primary">fklB_2</name>
    <name evidence="10" type="ORF">VR7878_03600</name>
</gene>
<dbReference type="InterPro" id="IPR001179">
    <property type="entry name" value="PPIase_FKBP_dom"/>
</dbReference>
<organism evidence="10 11">
    <name type="scientific">Vibrio ruber (strain DSM 16370 / JCM 11486 / BCRC 17186 / CECT 7878 / LMG 23124 / VR1)</name>
    <dbReference type="NCBI Taxonomy" id="1123498"/>
    <lineage>
        <taxon>Bacteria</taxon>
        <taxon>Pseudomonadati</taxon>
        <taxon>Pseudomonadota</taxon>
        <taxon>Gammaproteobacteria</taxon>
        <taxon>Vibrionales</taxon>
        <taxon>Vibrionaceae</taxon>
        <taxon>Vibrio</taxon>
    </lineage>
</organism>
<dbReference type="Proteomes" id="UP000188276">
    <property type="component" value="Unassembled WGS sequence"/>
</dbReference>
<keyword evidence="11" id="KW-1185">Reference proteome</keyword>
<evidence type="ECO:0000313" key="10">
    <source>
        <dbReference type="EMBL" id="SJN59705.1"/>
    </source>
</evidence>
<dbReference type="InterPro" id="IPR000774">
    <property type="entry name" value="PPIase_FKBP_N"/>
</dbReference>
<keyword evidence="8" id="KW-0812">Transmembrane</keyword>
<evidence type="ECO:0000259" key="9">
    <source>
        <dbReference type="PROSITE" id="PS50059"/>
    </source>
</evidence>
<dbReference type="SUPFAM" id="SSF54534">
    <property type="entry name" value="FKBP-like"/>
    <property type="match status" value="1"/>
</dbReference>
<comment type="similarity">
    <text evidence="2 7">Belongs to the FKBP-type PPIase family.</text>
</comment>
<reference evidence="11" key="1">
    <citation type="submission" date="2017-02" db="EMBL/GenBank/DDBJ databases">
        <authorList>
            <person name="Rodrigo-Torres L."/>
            <person name="Arahal R.D."/>
            <person name="Lucena T."/>
        </authorList>
    </citation>
    <scope>NUCLEOTIDE SEQUENCE [LARGE SCALE GENOMIC DNA]</scope>
    <source>
        <strain evidence="11">CECT 7878</strain>
    </source>
</reference>
<dbReference type="PANTHER" id="PTHR43811">
    <property type="entry name" value="FKBP-TYPE PEPTIDYL-PROLYL CIS-TRANS ISOMERASE FKPA"/>
    <property type="match status" value="1"/>
</dbReference>
<dbReference type="GO" id="GO:0003755">
    <property type="term" value="F:peptidyl-prolyl cis-trans isomerase activity"/>
    <property type="evidence" value="ECO:0007669"/>
    <property type="project" value="UniProtKB-UniRule"/>
</dbReference>
<name>A0A1R4LT74_VIBR1</name>
<feature type="transmembrane region" description="Helical" evidence="8">
    <location>
        <begin position="6"/>
        <end position="23"/>
    </location>
</feature>
<dbReference type="EC" id="5.2.1.8" evidence="7"/>
<dbReference type="OrthoDB" id="9814548at2"/>
<evidence type="ECO:0000256" key="8">
    <source>
        <dbReference type="SAM" id="Phobius"/>
    </source>
</evidence>
<dbReference type="STRING" id="1123498.VR7878_03600"/>
<evidence type="ECO:0000256" key="2">
    <source>
        <dbReference type="ARBA" id="ARBA00006577"/>
    </source>
</evidence>
<dbReference type="AlphaFoldDB" id="A0A1R4LT74"/>
<dbReference type="FunFam" id="3.10.50.40:FF:000045">
    <property type="entry name" value="Peptidyl-prolyl cis-trans isomerase"/>
    <property type="match status" value="1"/>
</dbReference>
<dbReference type="GO" id="GO:0006457">
    <property type="term" value="P:protein folding"/>
    <property type="evidence" value="ECO:0007669"/>
    <property type="project" value="InterPro"/>
</dbReference>
<dbReference type="RefSeq" id="WP_077337453.1">
    <property type="nucleotide sequence ID" value="NZ_FULE01000052.1"/>
</dbReference>
<evidence type="ECO:0000256" key="3">
    <source>
        <dbReference type="ARBA" id="ARBA00022729"/>
    </source>
</evidence>
<keyword evidence="4 6" id="KW-0697">Rotamase</keyword>
<keyword evidence="5 6" id="KW-0413">Isomerase</keyword>
<sequence length="158" mass="17843">MDKNYIFSIFMFIIAGIFLYRNWKRSQTAAKNISEGKTFLEQNAQQEGVITTESGLQYQILQEGTGTQHPLPTDKVKVHYHGTLLNGKMFDSSVERKKPITFGVKQVIKGWQEGLQLMVVGQKVRLFIPAHLAYGNRGIGTIPPGSMLIFEVELLDIQ</sequence>
<feature type="domain" description="PPIase FKBP-type" evidence="9">
    <location>
        <begin position="73"/>
        <end position="158"/>
    </location>
</feature>
<evidence type="ECO:0000256" key="4">
    <source>
        <dbReference type="ARBA" id="ARBA00023110"/>
    </source>
</evidence>
<evidence type="ECO:0000256" key="5">
    <source>
        <dbReference type="ARBA" id="ARBA00023235"/>
    </source>
</evidence>
<dbReference type="Pfam" id="PF01346">
    <property type="entry name" value="FKBP_N"/>
    <property type="match status" value="1"/>
</dbReference>
<evidence type="ECO:0000313" key="11">
    <source>
        <dbReference type="Proteomes" id="UP000188276"/>
    </source>
</evidence>
<comment type="catalytic activity">
    <reaction evidence="1 6 7">
        <text>[protein]-peptidylproline (omega=180) = [protein]-peptidylproline (omega=0)</text>
        <dbReference type="Rhea" id="RHEA:16237"/>
        <dbReference type="Rhea" id="RHEA-COMP:10747"/>
        <dbReference type="Rhea" id="RHEA-COMP:10748"/>
        <dbReference type="ChEBI" id="CHEBI:83833"/>
        <dbReference type="ChEBI" id="CHEBI:83834"/>
        <dbReference type="EC" id="5.2.1.8"/>
    </reaction>
</comment>
<keyword evidence="8" id="KW-1133">Transmembrane helix</keyword>
<dbReference type="PANTHER" id="PTHR43811:SF57">
    <property type="entry name" value="FKBP-TYPE PEPTIDYL-PROLYL CIS-TRANS ISOMERASE FKPA-RELATED"/>
    <property type="match status" value="1"/>
</dbReference>
<dbReference type="Pfam" id="PF00254">
    <property type="entry name" value="FKBP_C"/>
    <property type="match status" value="1"/>
</dbReference>
<protein>
    <recommendedName>
        <fullName evidence="7">Peptidyl-prolyl cis-trans isomerase</fullName>
        <ecNumber evidence="7">5.2.1.8</ecNumber>
    </recommendedName>
</protein>
<accession>A0A1R4LT74</accession>
<dbReference type="Gene3D" id="3.10.50.40">
    <property type="match status" value="1"/>
</dbReference>
<evidence type="ECO:0000256" key="7">
    <source>
        <dbReference type="RuleBase" id="RU003915"/>
    </source>
</evidence>
<keyword evidence="3" id="KW-0732">Signal</keyword>
<dbReference type="PROSITE" id="PS50059">
    <property type="entry name" value="FKBP_PPIASE"/>
    <property type="match status" value="1"/>
</dbReference>
<proteinExistence type="inferred from homology"/>